<dbReference type="EMBL" id="CAJOAY010033898">
    <property type="protein sequence ID" value="CAF4441547.1"/>
    <property type="molecule type" value="Genomic_DNA"/>
</dbReference>
<dbReference type="Proteomes" id="UP000663881">
    <property type="component" value="Unassembled WGS sequence"/>
</dbReference>
<evidence type="ECO:0000313" key="2">
    <source>
        <dbReference type="Proteomes" id="UP000663881"/>
    </source>
</evidence>
<name>A0A820RME3_9BILA</name>
<feature type="non-terminal residue" evidence="1">
    <location>
        <position position="1"/>
    </location>
</feature>
<dbReference type="AlphaFoldDB" id="A0A820RME3"/>
<protein>
    <submittedName>
        <fullName evidence="1">Uncharacterized protein</fullName>
    </submittedName>
</protein>
<organism evidence="1 2">
    <name type="scientific">Adineta steineri</name>
    <dbReference type="NCBI Taxonomy" id="433720"/>
    <lineage>
        <taxon>Eukaryota</taxon>
        <taxon>Metazoa</taxon>
        <taxon>Spiralia</taxon>
        <taxon>Gnathifera</taxon>
        <taxon>Rotifera</taxon>
        <taxon>Eurotatoria</taxon>
        <taxon>Bdelloidea</taxon>
        <taxon>Adinetida</taxon>
        <taxon>Adinetidae</taxon>
        <taxon>Adineta</taxon>
    </lineage>
</organism>
<gene>
    <name evidence="1" type="ORF">OKA104_LOCUS53659</name>
</gene>
<proteinExistence type="predicted"/>
<feature type="non-terminal residue" evidence="1">
    <location>
        <position position="133"/>
    </location>
</feature>
<reference evidence="1" key="1">
    <citation type="submission" date="2021-02" db="EMBL/GenBank/DDBJ databases">
        <authorList>
            <person name="Nowell W R."/>
        </authorList>
    </citation>
    <scope>NUCLEOTIDE SEQUENCE</scope>
</reference>
<comment type="caution">
    <text evidence="1">The sequence shown here is derived from an EMBL/GenBank/DDBJ whole genome shotgun (WGS) entry which is preliminary data.</text>
</comment>
<evidence type="ECO:0000313" key="1">
    <source>
        <dbReference type="EMBL" id="CAF4441547.1"/>
    </source>
</evidence>
<sequence>VDKQHCVSAIGGKLDDELFFEFSTITPNVLQFLPCGTVSTLKPICFLLFDQKIDTNRILEHLCVMSSDKHEISSNELQLVDEVTAKKEFKSYIDATEGNHQKYVAFTFKNDLLKATQYTIQLPAGCPSAEGPL</sequence>
<accession>A0A820RME3</accession>